<dbReference type="GO" id="GO:0022857">
    <property type="term" value="F:transmembrane transporter activity"/>
    <property type="evidence" value="ECO:0007669"/>
    <property type="project" value="UniProtKB-UniRule"/>
</dbReference>
<evidence type="ECO:0000313" key="10">
    <source>
        <dbReference type="Proteomes" id="UP000092626"/>
    </source>
</evidence>
<evidence type="ECO:0000259" key="8">
    <source>
        <dbReference type="Pfam" id="PF06808"/>
    </source>
</evidence>
<feature type="transmembrane region" description="Helical" evidence="7">
    <location>
        <begin position="173"/>
        <end position="199"/>
    </location>
</feature>
<dbReference type="Proteomes" id="UP000092626">
    <property type="component" value="Unassembled WGS sequence"/>
</dbReference>
<keyword evidence="6 7" id="KW-0472">Membrane</keyword>
<comment type="function">
    <text evidence="7">Part of the tripartite ATP-independent periplasmic (TRAP) transport system.</text>
</comment>
<dbReference type="Pfam" id="PF06808">
    <property type="entry name" value="DctM"/>
    <property type="match status" value="1"/>
</dbReference>
<evidence type="ECO:0000256" key="7">
    <source>
        <dbReference type="RuleBase" id="RU369079"/>
    </source>
</evidence>
<dbReference type="GO" id="GO:0005886">
    <property type="term" value="C:plasma membrane"/>
    <property type="evidence" value="ECO:0007669"/>
    <property type="project" value="UniProtKB-SubCell"/>
</dbReference>
<accession>A0A1A7PQH9</accession>
<evidence type="ECO:0000256" key="6">
    <source>
        <dbReference type="ARBA" id="ARBA00023136"/>
    </source>
</evidence>
<comment type="caution">
    <text evidence="7">Lacks conserved residue(s) required for the propagation of feature annotation.</text>
</comment>
<feature type="domain" description="TRAP C4-dicarboxylate transport system permease DctM subunit" evidence="8">
    <location>
        <begin position="11"/>
        <end position="422"/>
    </location>
</feature>
<feature type="transmembrane region" description="Helical" evidence="7">
    <location>
        <begin position="59"/>
        <end position="84"/>
    </location>
</feature>
<dbReference type="InterPro" id="IPR010656">
    <property type="entry name" value="DctM"/>
</dbReference>
<reference evidence="9 10" key="1">
    <citation type="submission" date="2014-11" db="EMBL/GenBank/DDBJ databases">
        <title>Pan-genome of Gallibacterium spp.</title>
        <authorList>
            <person name="Kudirkiene E."/>
            <person name="Bojesen A.M."/>
        </authorList>
    </citation>
    <scope>NUCLEOTIDE SEQUENCE [LARGE SCALE GENOMIC DNA]</scope>
    <source>
        <strain evidence="9 10">59/S3/89</strain>
    </source>
</reference>
<dbReference type="PANTHER" id="PTHR33362:SF2">
    <property type="entry name" value="TRAP TRANSPORTER LARGE PERMEASE PROTEIN"/>
    <property type="match status" value="1"/>
</dbReference>
<feature type="transmembrane region" description="Helical" evidence="7">
    <location>
        <begin position="405"/>
        <end position="426"/>
    </location>
</feature>
<evidence type="ECO:0000256" key="1">
    <source>
        <dbReference type="ARBA" id="ARBA00004429"/>
    </source>
</evidence>
<feature type="transmembrane region" description="Helical" evidence="7">
    <location>
        <begin position="12"/>
        <end position="39"/>
    </location>
</feature>
<keyword evidence="4 7" id="KW-0812">Transmembrane</keyword>
<feature type="transmembrane region" description="Helical" evidence="7">
    <location>
        <begin position="361"/>
        <end position="385"/>
    </location>
</feature>
<evidence type="ECO:0000256" key="5">
    <source>
        <dbReference type="ARBA" id="ARBA00022989"/>
    </source>
</evidence>
<dbReference type="STRING" id="505345.QV06_08980"/>
<feature type="transmembrane region" description="Helical" evidence="7">
    <location>
        <begin position="246"/>
        <end position="262"/>
    </location>
</feature>
<comment type="similarity">
    <text evidence="7">Belongs to the TRAP transporter large permease family.</text>
</comment>
<evidence type="ECO:0000256" key="3">
    <source>
        <dbReference type="ARBA" id="ARBA00022519"/>
    </source>
</evidence>
<gene>
    <name evidence="9" type="ORF">QV06_08980</name>
</gene>
<name>A0A1A7PQH9_9PAST</name>
<keyword evidence="5 7" id="KW-1133">Transmembrane helix</keyword>
<proteinExistence type="inferred from homology"/>
<keyword evidence="2" id="KW-1003">Cell membrane</keyword>
<dbReference type="InterPro" id="IPR004681">
    <property type="entry name" value="TRAP_DctM"/>
</dbReference>
<evidence type="ECO:0000256" key="2">
    <source>
        <dbReference type="ARBA" id="ARBA00022475"/>
    </source>
</evidence>
<organism evidence="9 10">
    <name type="scientific">Gallibacterium genomosp. 3</name>
    <dbReference type="NCBI Taxonomy" id="505345"/>
    <lineage>
        <taxon>Bacteria</taxon>
        <taxon>Pseudomonadati</taxon>
        <taxon>Pseudomonadota</taxon>
        <taxon>Gammaproteobacteria</taxon>
        <taxon>Pasteurellales</taxon>
        <taxon>Pasteurellaceae</taxon>
        <taxon>Gallibacterium</taxon>
    </lineage>
</organism>
<keyword evidence="3 7" id="KW-0997">Cell inner membrane</keyword>
<dbReference type="AlphaFoldDB" id="A0A1A7PQH9"/>
<dbReference type="EMBL" id="JTJR01000035">
    <property type="protein sequence ID" value="OBX04006.1"/>
    <property type="molecule type" value="Genomic_DNA"/>
</dbReference>
<keyword evidence="7" id="KW-0813">Transport</keyword>
<feature type="transmembrane region" description="Helical" evidence="7">
    <location>
        <begin position="220"/>
        <end position="240"/>
    </location>
</feature>
<dbReference type="PIRSF" id="PIRSF006066">
    <property type="entry name" value="HI0050"/>
    <property type="match status" value="1"/>
</dbReference>
<dbReference type="NCBIfam" id="TIGR00786">
    <property type="entry name" value="dctM"/>
    <property type="match status" value="1"/>
</dbReference>
<feature type="transmembrane region" description="Helical" evidence="7">
    <location>
        <begin position="274"/>
        <end position="299"/>
    </location>
</feature>
<feature type="transmembrane region" description="Helical" evidence="7">
    <location>
        <begin position="104"/>
        <end position="127"/>
    </location>
</feature>
<dbReference type="RefSeq" id="WP_065237844.1">
    <property type="nucleotide sequence ID" value="NZ_JTJR01000035.1"/>
</dbReference>
<comment type="subunit">
    <text evidence="7">The complex comprises the extracytoplasmic solute receptor protein and the two transmembrane proteins.</text>
</comment>
<evidence type="ECO:0000256" key="4">
    <source>
        <dbReference type="ARBA" id="ARBA00022692"/>
    </source>
</evidence>
<dbReference type="PANTHER" id="PTHR33362">
    <property type="entry name" value="SIALIC ACID TRAP TRANSPORTER PERMEASE PROTEIN SIAT-RELATED"/>
    <property type="match status" value="1"/>
</dbReference>
<sequence>MEWSTVLVLSGSFFFLLFIGVPISFAIGIASLLTIMLSLPLDSAIAVIAQKMASGLDSFSLLAIPFFILAGNIMNRGGIALRLIEFAKVIGGRLPGSLAHVNVLANMMFGSISGSAVASGAAMGGIMSPLQKKEGYDPAFSAAVNISSCPTGLLIPPSNTFIVYSLISGGTSIGALFLAGYIPGILMGLSIMLIIGFIAKKRHYPVSPKPTYSEALKKTLDALPSLGLIIVIMGGIIGGIFTATEASAFAVVYTLVLAMIVYREVKLKELPQIILDSVITTAIVLLLIGTSMGMSWAMANADIPYTISDALLSISDNPIVILLIINVILLVVGVFMDMTPALLIFTPIFLPIVTELGMDPVHFGILMAFNLSIGICTPPVGSALFIGCSVGGVKINQVIKPLLPFYAVLVLTLFLVTYIPEISLFLPRMLLGY</sequence>
<protein>
    <recommendedName>
        <fullName evidence="7">TRAP transporter large permease protein</fullName>
    </recommendedName>
</protein>
<feature type="transmembrane region" description="Helical" evidence="7">
    <location>
        <begin position="319"/>
        <end position="349"/>
    </location>
</feature>
<dbReference type="PATRIC" id="fig|505345.6.peg.1829"/>
<evidence type="ECO:0000313" key="9">
    <source>
        <dbReference type="EMBL" id="OBX04006.1"/>
    </source>
</evidence>
<comment type="subcellular location">
    <subcellularLocation>
        <location evidence="1 7">Cell inner membrane</location>
        <topology evidence="1 7">Multi-pass membrane protein</topology>
    </subcellularLocation>
</comment>
<comment type="caution">
    <text evidence="9">The sequence shown here is derived from an EMBL/GenBank/DDBJ whole genome shotgun (WGS) entry which is preliminary data.</text>
</comment>